<dbReference type="RefSeq" id="WP_346759156.1">
    <property type="nucleotide sequence ID" value="NZ_JAUJEB010000004.1"/>
</dbReference>
<name>A0ABT8LAJ8_9BACT</name>
<reference evidence="2" key="1">
    <citation type="submission" date="2023-06" db="EMBL/GenBank/DDBJ databases">
        <title>Genomic of Agaribacillus aureum.</title>
        <authorList>
            <person name="Wang G."/>
        </authorList>
    </citation>
    <scope>NUCLEOTIDE SEQUENCE</scope>
    <source>
        <strain evidence="2">BMA12</strain>
    </source>
</reference>
<keyword evidence="3" id="KW-1185">Reference proteome</keyword>
<organism evidence="2 3">
    <name type="scientific">Agaribacillus aureus</name>
    <dbReference type="NCBI Taxonomy" id="3051825"/>
    <lineage>
        <taxon>Bacteria</taxon>
        <taxon>Pseudomonadati</taxon>
        <taxon>Bacteroidota</taxon>
        <taxon>Cytophagia</taxon>
        <taxon>Cytophagales</taxon>
        <taxon>Splendidivirgaceae</taxon>
        <taxon>Agaribacillus</taxon>
    </lineage>
</organism>
<dbReference type="EMBL" id="JAUJEB010000004">
    <property type="protein sequence ID" value="MDN5213815.1"/>
    <property type="molecule type" value="Genomic_DNA"/>
</dbReference>
<gene>
    <name evidence="2" type="ORF">QQ020_17205</name>
</gene>
<evidence type="ECO:0000313" key="2">
    <source>
        <dbReference type="EMBL" id="MDN5213815.1"/>
    </source>
</evidence>
<feature type="transmembrane region" description="Helical" evidence="1">
    <location>
        <begin position="61"/>
        <end position="80"/>
    </location>
</feature>
<dbReference type="Proteomes" id="UP001172083">
    <property type="component" value="Unassembled WGS sequence"/>
</dbReference>
<proteinExistence type="predicted"/>
<sequence length="389" mass="42299">MRSENFDDLFRQEISGLEGLPPGVSWSKQDGWDKLNAQLTNTGGKKKMLAFWPADKMLGSYLTYATAAAVAVILASTYLVGSYLTRHVGQAEVVAVSGEADATQTDISAGGQQQPILEKSILFHQNLGEVADDKTKNEVSPVLIADPVLLGQLLMYNGTVQKNSINQPWFNTTQINALNFRPYANITPPSVGDKSEVPAFRPLVFPDIRHDKESITHIGAAKNTPMALVFNGTLGAVKQNINIGVEGSILFKLPGVNGKSENVLGVGVDTRYQFYAGENAGRGPNDASIPDVDNVKNGFSTFATASYSRNLSKKAEKPFWMGMKVGYLVQDNSNSFEDKTLMLEMIVGGNDTSKFKVSPQVYLTDDFKKVMPGIKLGMTLGKYEKEVAI</sequence>
<keyword evidence="1" id="KW-1133">Transmembrane helix</keyword>
<evidence type="ECO:0000313" key="3">
    <source>
        <dbReference type="Proteomes" id="UP001172083"/>
    </source>
</evidence>
<protein>
    <submittedName>
        <fullName evidence="2">Uncharacterized protein</fullName>
    </submittedName>
</protein>
<keyword evidence="1" id="KW-0812">Transmembrane</keyword>
<evidence type="ECO:0000256" key="1">
    <source>
        <dbReference type="SAM" id="Phobius"/>
    </source>
</evidence>
<comment type="caution">
    <text evidence="2">The sequence shown here is derived from an EMBL/GenBank/DDBJ whole genome shotgun (WGS) entry which is preliminary data.</text>
</comment>
<keyword evidence="1" id="KW-0472">Membrane</keyword>
<accession>A0ABT8LAJ8</accession>